<evidence type="ECO:0000256" key="1">
    <source>
        <dbReference type="ARBA" id="ARBA00004651"/>
    </source>
</evidence>
<dbReference type="AlphaFoldDB" id="A0A363UJG2"/>
<evidence type="ECO:0000256" key="6">
    <source>
        <dbReference type="SAM" id="Phobius"/>
    </source>
</evidence>
<accession>A0A363UJG2</accession>
<organism evidence="8 9">
    <name type="scientific">Abyssibacter profundi</name>
    <dbReference type="NCBI Taxonomy" id="2182787"/>
    <lineage>
        <taxon>Bacteria</taxon>
        <taxon>Pseudomonadati</taxon>
        <taxon>Pseudomonadota</taxon>
        <taxon>Gammaproteobacteria</taxon>
        <taxon>Chromatiales</taxon>
        <taxon>Oceanococcaceae</taxon>
        <taxon>Abyssibacter</taxon>
    </lineage>
</organism>
<dbReference type="Pfam" id="PF03176">
    <property type="entry name" value="MMPL"/>
    <property type="match status" value="2"/>
</dbReference>
<proteinExistence type="predicted"/>
<feature type="transmembrane region" description="Helical" evidence="6">
    <location>
        <begin position="242"/>
        <end position="261"/>
    </location>
</feature>
<dbReference type="GO" id="GO:0005886">
    <property type="term" value="C:plasma membrane"/>
    <property type="evidence" value="ECO:0007669"/>
    <property type="project" value="UniProtKB-SubCell"/>
</dbReference>
<comment type="subcellular location">
    <subcellularLocation>
        <location evidence="1">Cell membrane</location>
        <topology evidence="1">Multi-pass membrane protein</topology>
    </subcellularLocation>
</comment>
<dbReference type="SUPFAM" id="SSF82866">
    <property type="entry name" value="Multidrug efflux transporter AcrB transmembrane domain"/>
    <property type="match status" value="2"/>
</dbReference>
<dbReference type="InterPro" id="IPR000731">
    <property type="entry name" value="SSD"/>
</dbReference>
<name>A0A363UJG2_9GAMM</name>
<dbReference type="Proteomes" id="UP000251800">
    <property type="component" value="Unassembled WGS sequence"/>
</dbReference>
<dbReference type="InterPro" id="IPR050545">
    <property type="entry name" value="Mycobact_MmpL"/>
</dbReference>
<dbReference type="OrthoDB" id="9803781at2"/>
<evidence type="ECO:0000256" key="2">
    <source>
        <dbReference type="ARBA" id="ARBA00022475"/>
    </source>
</evidence>
<dbReference type="InterPro" id="IPR004869">
    <property type="entry name" value="MMPL_dom"/>
</dbReference>
<feature type="transmembrane region" description="Helical" evidence="6">
    <location>
        <begin position="423"/>
        <end position="440"/>
    </location>
</feature>
<dbReference type="PANTHER" id="PTHR33406">
    <property type="entry name" value="MEMBRANE PROTEIN MJ1562-RELATED"/>
    <property type="match status" value="1"/>
</dbReference>
<feature type="transmembrane region" description="Helical" evidence="6">
    <location>
        <begin position="718"/>
        <end position="746"/>
    </location>
</feature>
<gene>
    <name evidence="8" type="ORF">DEH80_12315</name>
</gene>
<evidence type="ECO:0000256" key="3">
    <source>
        <dbReference type="ARBA" id="ARBA00022692"/>
    </source>
</evidence>
<evidence type="ECO:0000256" key="4">
    <source>
        <dbReference type="ARBA" id="ARBA00022989"/>
    </source>
</evidence>
<keyword evidence="5 6" id="KW-0472">Membrane</keyword>
<reference evidence="8 9" key="1">
    <citation type="submission" date="2018-05" db="EMBL/GenBank/DDBJ databases">
        <title>Abyssibacter profundi OUC007T gen. nov., sp. nov, a marine bacterium isolated from seawater of the Mariana Trench.</title>
        <authorList>
            <person name="Zhou S."/>
        </authorList>
    </citation>
    <scope>NUCLEOTIDE SEQUENCE [LARGE SCALE GENOMIC DNA]</scope>
    <source>
        <strain evidence="8 9">OUC007</strain>
    </source>
</reference>
<feature type="transmembrane region" description="Helical" evidence="6">
    <location>
        <begin position="625"/>
        <end position="644"/>
    </location>
</feature>
<feature type="transmembrane region" description="Helical" evidence="6">
    <location>
        <begin position="758"/>
        <end position="778"/>
    </location>
</feature>
<keyword evidence="4 6" id="KW-1133">Transmembrane helix</keyword>
<evidence type="ECO:0000313" key="9">
    <source>
        <dbReference type="Proteomes" id="UP000251800"/>
    </source>
</evidence>
<dbReference type="PROSITE" id="PS50156">
    <property type="entry name" value="SSD"/>
    <property type="match status" value="1"/>
</dbReference>
<keyword evidence="2" id="KW-1003">Cell membrane</keyword>
<keyword evidence="9" id="KW-1185">Reference proteome</keyword>
<comment type="caution">
    <text evidence="8">The sequence shown here is derived from an EMBL/GenBank/DDBJ whole genome shotgun (WGS) entry which is preliminary data.</text>
</comment>
<feature type="transmembrane region" description="Helical" evidence="6">
    <location>
        <begin position="677"/>
        <end position="698"/>
    </location>
</feature>
<feature type="transmembrane region" description="Helical" evidence="6">
    <location>
        <begin position="371"/>
        <end position="394"/>
    </location>
</feature>
<sequence>MNTSRQISRLDGLVAAYGRWVVDHVWLTLLLSLALVAACSYPLVATVAGTAGPKLGMSKDYRVYFGPGNPQLVAFDQVQDRYTKNDNSLIVIEPTASDTAFNRDTLALAEELTDRAWGLIYSLRVDSVTNYQHTEADGDDLLVAPLVEDARELSDAQIQRIRDIAVNEPLLIGRLTSESGHAIAVNVVHQLPALDDSEVEEVAAEVRALREDMLAKYPDHNIYLTGSNFMSVSFSEASQQDVASLIPLMYLVIIVITWVLVRSIAGTVGTLGVIFTSMMASVGLTAYAGIQFTPPSISAPLIVSTLAVADSIHVLVSMFANMREGQDKRSALIESLRVNFMPIFLTSVTTALGFLSINFADSPPLRDLGNIVAMGVIVAWLLSVSLLPALMMLLPVKVPQQSGGLSRRMESLGQFVVHRKRPVLIVSIVVAAVLCALVPLNQANETFVHYFDTSVKFRTDTDWVADNITGLYTMEFDLEAPGGAGGVTDPAYLKQLDAFKQWWLADPRVKHVASVSDIFKRLNKNMHGDDPAYYRVPDNPELAAQYLLLYEFSLPFGLDLGNQINIDKSATRFFVAFEHLDAVETRALVDEAHAWLAENAPGMETIGVSPAVMFSYIADRNIKSMFIGMPVALIGISFLLILALASWKMGLLSLIPNLVPLGLAFGLWGIIDGKINFTMAIVLGMTVGIVVDDTIHFLSKYLRARRELDQTPEQAIVYSFRTVGTALTTTSLILVAGFAVLAQSAFLPNSGMAQLTSIAIICALIADFFLLPTLLLLLDRDRETTSETPLEDSHAYSH</sequence>
<dbReference type="Gene3D" id="1.20.1640.10">
    <property type="entry name" value="Multidrug efflux transporter AcrB transmembrane domain"/>
    <property type="match status" value="2"/>
</dbReference>
<keyword evidence="3 6" id="KW-0812">Transmembrane</keyword>
<dbReference type="EMBL" id="QEQK01000010">
    <property type="protein sequence ID" value="PWN55565.1"/>
    <property type="molecule type" value="Genomic_DNA"/>
</dbReference>
<dbReference type="RefSeq" id="WP_109720804.1">
    <property type="nucleotide sequence ID" value="NZ_QEQK01000010.1"/>
</dbReference>
<feature type="transmembrane region" description="Helical" evidence="6">
    <location>
        <begin position="651"/>
        <end position="671"/>
    </location>
</feature>
<feature type="transmembrane region" description="Helical" evidence="6">
    <location>
        <begin position="340"/>
        <end position="359"/>
    </location>
</feature>
<feature type="transmembrane region" description="Helical" evidence="6">
    <location>
        <begin position="296"/>
        <end position="319"/>
    </location>
</feature>
<dbReference type="PANTHER" id="PTHR33406:SF12">
    <property type="entry name" value="BLR2997 PROTEIN"/>
    <property type="match status" value="1"/>
</dbReference>
<evidence type="ECO:0000313" key="8">
    <source>
        <dbReference type="EMBL" id="PWN55565.1"/>
    </source>
</evidence>
<feature type="domain" description="SSD" evidence="7">
    <location>
        <begin position="273"/>
        <end position="393"/>
    </location>
</feature>
<evidence type="ECO:0000256" key="5">
    <source>
        <dbReference type="ARBA" id="ARBA00023136"/>
    </source>
</evidence>
<feature type="transmembrane region" description="Helical" evidence="6">
    <location>
        <begin position="268"/>
        <end position="290"/>
    </location>
</feature>
<evidence type="ECO:0000259" key="7">
    <source>
        <dbReference type="PROSITE" id="PS50156"/>
    </source>
</evidence>
<protein>
    <submittedName>
        <fullName evidence="8">RND transporter</fullName>
    </submittedName>
</protein>
<feature type="transmembrane region" description="Helical" evidence="6">
    <location>
        <begin position="21"/>
        <end position="44"/>
    </location>
</feature>